<dbReference type="GO" id="GO:0016755">
    <property type="term" value="F:aminoacyltransferase activity"/>
    <property type="evidence" value="ECO:0007669"/>
    <property type="project" value="InterPro"/>
</dbReference>
<dbReference type="PANTHER" id="PTHR36174:SF1">
    <property type="entry name" value="LIPID II:GLYCINE GLYCYLTRANSFERASE"/>
    <property type="match status" value="1"/>
</dbReference>
<evidence type="ECO:0000256" key="4">
    <source>
        <dbReference type="ARBA" id="ARBA00022960"/>
    </source>
</evidence>
<dbReference type="InterPro" id="IPR038740">
    <property type="entry name" value="BioF2-like_GNAT_dom"/>
</dbReference>
<keyword evidence="3 13" id="KW-0808">Transferase</keyword>
<dbReference type="InterPro" id="IPR050644">
    <property type="entry name" value="PG_Glycine_Bridge_Synth"/>
</dbReference>
<evidence type="ECO:0000256" key="5">
    <source>
        <dbReference type="ARBA" id="ARBA00022984"/>
    </source>
</evidence>
<evidence type="ECO:0000256" key="7">
    <source>
        <dbReference type="ARBA" id="ARBA00023316"/>
    </source>
</evidence>
<dbReference type="EMBL" id="CP144914">
    <property type="protein sequence ID" value="WWD78795.1"/>
    <property type="molecule type" value="Genomic_DNA"/>
</dbReference>
<dbReference type="KEGG" id="ahal:FTX54_010180"/>
<keyword evidence="7" id="KW-0961">Cell wall biogenesis/degradation</keyword>
<dbReference type="Proteomes" id="UP000321816">
    <property type="component" value="Chromosome"/>
</dbReference>
<sequence>MIQHSRKLINFVEDKEVWDSIVKQFSQADVYFTYEYCKWAAETEGGTAKLVYFKNEKGSIIYPIIIRSINMGQKDEVYDITTPYGYGGPILKGDPETINEFKEAFYHYCLNNRIVSEIIRVHPLVNNKAYLSKYCSLQYVRQTTAVNLKPSLEKIREGYSKMNKRNIKKAVKNNLICKEVEKTAGNIHTFYELYKETMNRKYASPYYFFDQESLSKQMNNSNVSNAHLIFVYSDNAVVSAVILFTSNKLAHYHLGASDENYLYLRPNNLVFDYMVKISKESGCTLLNLGGGYSENDNLFLYKTSFSNGNNYSFYIGKNIFNEELYRELELFAGVDNSLSEGFFPSYRTPVRERIQSSQ</sequence>
<protein>
    <recommendedName>
        <fullName evidence="9">Lipid II:glycine glycyltransferase</fullName>
        <ecNumber evidence="8">2.3.2.16</ecNumber>
    </recommendedName>
    <alternativeName>
        <fullName evidence="10">Factor essential for expression of methicillin resistance X</fullName>
    </alternativeName>
</protein>
<keyword evidence="5" id="KW-0573">Peptidoglycan synthesis</keyword>
<evidence type="ECO:0000313" key="14">
    <source>
        <dbReference type="Proteomes" id="UP000321816"/>
    </source>
</evidence>
<proteinExistence type="inferred from homology"/>
<feature type="domain" description="BioF2-like acetyltransferase" evidence="12">
    <location>
        <begin position="165"/>
        <end position="293"/>
    </location>
</feature>
<comment type="subcellular location">
    <subcellularLocation>
        <location evidence="1">Cytoplasm</location>
    </subcellularLocation>
</comment>
<dbReference type="SUPFAM" id="SSF55729">
    <property type="entry name" value="Acyl-CoA N-acyltransferases (Nat)"/>
    <property type="match status" value="1"/>
</dbReference>
<comment type="catalytic activity">
    <reaction evidence="11">
        <text>beta-D-GlcNAc-(1-&gt;4)-Mur2Ac(oyl-L-Ala-D-isoglutaminyl-L-Lys-D-Ala-D-Ala)-di-trans,octa-cis-undecaprenyl diphosphate + glycyl-tRNA(Gly) = beta-D-GlcNAc-(1-&gt;4)-Mur2Ac(oyl-L-Ala-D-isoglutaminyl-L-Lys-(N(6)-Gly)-D-Ala-D-Ala)-di-trans,octa-cis-undecaprenyl diphosphate + tRNA(Gly) + H(+)</text>
        <dbReference type="Rhea" id="RHEA:30435"/>
        <dbReference type="Rhea" id="RHEA-COMP:9664"/>
        <dbReference type="Rhea" id="RHEA-COMP:9683"/>
        <dbReference type="ChEBI" id="CHEBI:15378"/>
        <dbReference type="ChEBI" id="CHEBI:62233"/>
        <dbReference type="ChEBI" id="CHEBI:62234"/>
        <dbReference type="ChEBI" id="CHEBI:78442"/>
        <dbReference type="ChEBI" id="CHEBI:78522"/>
        <dbReference type="EC" id="2.3.2.16"/>
    </reaction>
</comment>
<dbReference type="GO" id="GO:0009252">
    <property type="term" value="P:peptidoglycan biosynthetic process"/>
    <property type="evidence" value="ECO:0007669"/>
    <property type="project" value="UniProtKB-KW"/>
</dbReference>
<evidence type="ECO:0000256" key="2">
    <source>
        <dbReference type="ARBA" id="ARBA00009943"/>
    </source>
</evidence>
<dbReference type="EC" id="2.3.2.16" evidence="8"/>
<reference evidence="13 14" key="1">
    <citation type="submission" date="2024-01" db="EMBL/GenBank/DDBJ databases">
        <title>Complete Genome Sequence of Alkalicoccus halolimnae BZ-SZ-XJ29T, a Moderately Halophilic Bacterium Isolated from a Salt Lake.</title>
        <authorList>
            <person name="Zhao B."/>
        </authorList>
    </citation>
    <scope>NUCLEOTIDE SEQUENCE [LARGE SCALE GENOMIC DNA]</scope>
    <source>
        <strain evidence="13 14">BZ-SZ-XJ29</strain>
    </source>
</reference>
<keyword evidence="6 13" id="KW-0012">Acyltransferase</keyword>
<keyword evidence="4" id="KW-0133">Cell shape</keyword>
<accession>A0AAJ8LTZ8</accession>
<dbReference type="Gene3D" id="3.40.630.30">
    <property type="match status" value="1"/>
</dbReference>
<organism evidence="13 14">
    <name type="scientific">Alkalicoccus halolimnae</name>
    <dbReference type="NCBI Taxonomy" id="1667239"/>
    <lineage>
        <taxon>Bacteria</taxon>
        <taxon>Bacillati</taxon>
        <taxon>Bacillota</taxon>
        <taxon>Bacilli</taxon>
        <taxon>Bacillales</taxon>
        <taxon>Bacillaceae</taxon>
        <taxon>Alkalicoccus</taxon>
    </lineage>
</organism>
<dbReference type="RefSeq" id="WP_187254442.1">
    <property type="nucleotide sequence ID" value="NZ_CP144914.1"/>
</dbReference>
<dbReference type="GO" id="GO:0071555">
    <property type="term" value="P:cell wall organization"/>
    <property type="evidence" value="ECO:0007669"/>
    <property type="project" value="UniProtKB-KW"/>
</dbReference>
<dbReference type="AlphaFoldDB" id="A0AAJ8LTZ8"/>
<dbReference type="Pfam" id="PF13480">
    <property type="entry name" value="Acetyltransf_6"/>
    <property type="match status" value="1"/>
</dbReference>
<dbReference type="InterPro" id="IPR003447">
    <property type="entry name" value="FEMABX"/>
</dbReference>
<evidence type="ECO:0000256" key="8">
    <source>
        <dbReference type="ARBA" id="ARBA00039074"/>
    </source>
</evidence>
<evidence type="ECO:0000256" key="9">
    <source>
        <dbReference type="ARBA" id="ARBA00040679"/>
    </source>
</evidence>
<name>A0AAJ8LTZ8_9BACI</name>
<dbReference type="PROSITE" id="PS51191">
    <property type="entry name" value="FEMABX"/>
    <property type="match status" value="1"/>
</dbReference>
<dbReference type="InterPro" id="IPR016181">
    <property type="entry name" value="Acyl_CoA_acyltransferase"/>
</dbReference>
<evidence type="ECO:0000256" key="10">
    <source>
        <dbReference type="ARBA" id="ARBA00042933"/>
    </source>
</evidence>
<evidence type="ECO:0000256" key="3">
    <source>
        <dbReference type="ARBA" id="ARBA00022679"/>
    </source>
</evidence>
<dbReference type="PANTHER" id="PTHR36174">
    <property type="entry name" value="LIPID II:GLYCINE GLYCYLTRANSFERASE"/>
    <property type="match status" value="1"/>
</dbReference>
<comment type="similarity">
    <text evidence="2">Belongs to the FemABX family.</text>
</comment>
<evidence type="ECO:0000256" key="11">
    <source>
        <dbReference type="ARBA" id="ARBA00048654"/>
    </source>
</evidence>
<gene>
    <name evidence="13" type="ORF">FTX54_010180</name>
</gene>
<keyword evidence="14" id="KW-1185">Reference proteome</keyword>
<dbReference type="GO" id="GO:0005737">
    <property type="term" value="C:cytoplasm"/>
    <property type="evidence" value="ECO:0007669"/>
    <property type="project" value="UniProtKB-SubCell"/>
</dbReference>
<evidence type="ECO:0000313" key="13">
    <source>
        <dbReference type="EMBL" id="WWD78795.1"/>
    </source>
</evidence>
<dbReference type="GO" id="GO:0008360">
    <property type="term" value="P:regulation of cell shape"/>
    <property type="evidence" value="ECO:0007669"/>
    <property type="project" value="UniProtKB-KW"/>
</dbReference>
<evidence type="ECO:0000256" key="1">
    <source>
        <dbReference type="ARBA" id="ARBA00004496"/>
    </source>
</evidence>
<evidence type="ECO:0000259" key="12">
    <source>
        <dbReference type="Pfam" id="PF13480"/>
    </source>
</evidence>
<evidence type="ECO:0000256" key="6">
    <source>
        <dbReference type="ARBA" id="ARBA00023315"/>
    </source>
</evidence>